<protein>
    <submittedName>
        <fullName evidence="2">Uncharacterized protein</fullName>
    </submittedName>
</protein>
<proteinExistence type="predicted"/>
<sequence>MSVIGALLAKYKRPQTSNDLVPQLRVTSFNVKLLPFTVYTSHISGGYPVSKFLFVVSHDHPSQMTSFLNVKFLSKDAQVRTDLRESSAEAYLQLHSPISHNTYHTHPSPRRPETYQTPAPARQSPSSRIYIYKAERYIRSWVV</sequence>
<dbReference type="EMBL" id="KV417652">
    <property type="protein sequence ID" value="KZP12108.1"/>
    <property type="molecule type" value="Genomic_DNA"/>
</dbReference>
<dbReference type="Proteomes" id="UP000076532">
    <property type="component" value="Unassembled WGS sequence"/>
</dbReference>
<keyword evidence="3" id="KW-1185">Reference proteome</keyword>
<dbReference type="AlphaFoldDB" id="A0A166AZ08"/>
<accession>A0A166AZ08</accession>
<evidence type="ECO:0000256" key="1">
    <source>
        <dbReference type="SAM" id="MobiDB-lite"/>
    </source>
</evidence>
<feature type="region of interest" description="Disordered" evidence="1">
    <location>
        <begin position="99"/>
        <end position="122"/>
    </location>
</feature>
<organism evidence="2 3">
    <name type="scientific">Athelia psychrophila</name>
    <dbReference type="NCBI Taxonomy" id="1759441"/>
    <lineage>
        <taxon>Eukaryota</taxon>
        <taxon>Fungi</taxon>
        <taxon>Dikarya</taxon>
        <taxon>Basidiomycota</taxon>
        <taxon>Agaricomycotina</taxon>
        <taxon>Agaricomycetes</taxon>
        <taxon>Agaricomycetidae</taxon>
        <taxon>Atheliales</taxon>
        <taxon>Atheliaceae</taxon>
        <taxon>Athelia</taxon>
    </lineage>
</organism>
<gene>
    <name evidence="2" type="ORF">FIBSPDRAFT_937117</name>
</gene>
<evidence type="ECO:0000313" key="3">
    <source>
        <dbReference type="Proteomes" id="UP000076532"/>
    </source>
</evidence>
<name>A0A166AZ08_9AGAM</name>
<evidence type="ECO:0000313" key="2">
    <source>
        <dbReference type="EMBL" id="KZP12108.1"/>
    </source>
</evidence>
<reference evidence="2 3" key="1">
    <citation type="journal article" date="2016" name="Mol. Biol. Evol.">
        <title>Comparative Genomics of Early-Diverging Mushroom-Forming Fungi Provides Insights into the Origins of Lignocellulose Decay Capabilities.</title>
        <authorList>
            <person name="Nagy L.G."/>
            <person name="Riley R."/>
            <person name="Tritt A."/>
            <person name="Adam C."/>
            <person name="Daum C."/>
            <person name="Floudas D."/>
            <person name="Sun H."/>
            <person name="Yadav J.S."/>
            <person name="Pangilinan J."/>
            <person name="Larsson K.H."/>
            <person name="Matsuura K."/>
            <person name="Barry K."/>
            <person name="Labutti K."/>
            <person name="Kuo R."/>
            <person name="Ohm R.A."/>
            <person name="Bhattacharya S.S."/>
            <person name="Shirouzu T."/>
            <person name="Yoshinaga Y."/>
            <person name="Martin F.M."/>
            <person name="Grigoriev I.V."/>
            <person name="Hibbett D.S."/>
        </authorList>
    </citation>
    <scope>NUCLEOTIDE SEQUENCE [LARGE SCALE GENOMIC DNA]</scope>
    <source>
        <strain evidence="2 3">CBS 109695</strain>
    </source>
</reference>